<feature type="region of interest" description="Disordered" evidence="1">
    <location>
        <begin position="596"/>
        <end position="630"/>
    </location>
</feature>
<keyword evidence="3" id="KW-1185">Reference proteome</keyword>
<sequence length="691" mass="77361">MSDYNTPLPLSIEPDTTLPLTEPCNRPLGPPVHQYPKPSDDNFELHVQTLLLQALSAMSPSGPNATLHISSESQMAPILAGDRQLAPGNCALVLTPLDETTNSMEPLLISDGPVGEDDRIFRKDNDQTRTVPTRKRNLTSNLKLLSPGVTLRRGSSQRSRSPSPTPRERNHGKAYKQKARRSHHPIHDTDENSDTGFCGKFTVSLDSGNDFRYFLIQATPYYPFHPDKHYSNPSGAGHRILPIDTNSSSCRRDRIPDITGKVHVHWYIALNQPAKIGCPLEASPEAWDPRGHRLVPVTDVLESSSEFHNKAQRDLLAKFYLLMYYRHVCQQEGVVSATKVLSRLGIKVSGRPLVLICTFCGQYTDVDWQHIALYDSSTLAQEYIANLGHDPKAGAVRPMHIGMLSVLTCNHIDCKNASRGGLPPRRSSGGRRDDEDLFCQLYTLKLSEGKLQNDMMKIVEAPQDYFPPALGGNMEKLKWQSLDLDDNTLRYLRMETYIDTVLKRYWSNCRVCGEHVQDAEVKDLSNKSMSKFARKGTLCKGPGECTWSEALEITASQLELKLGKRWVTTLERGRALRRGGPPPWPTLIQQKYHSPPQLPSLVLSDDSDAYTGDGSSRSDPMETDADEDEPMREAGVVSGDMDLDESEAVCQIKGARADAQEESMEREENLWLDFIERSGMFAPGEMMDWDE</sequence>
<accession>A0A3N4LV07</accession>
<proteinExistence type="predicted"/>
<name>A0A3N4LV07_9PEZI</name>
<reference evidence="2 3" key="1">
    <citation type="journal article" date="2018" name="Nat. Ecol. Evol.">
        <title>Pezizomycetes genomes reveal the molecular basis of ectomycorrhizal truffle lifestyle.</title>
        <authorList>
            <person name="Murat C."/>
            <person name="Payen T."/>
            <person name="Noel B."/>
            <person name="Kuo A."/>
            <person name="Morin E."/>
            <person name="Chen J."/>
            <person name="Kohler A."/>
            <person name="Krizsan K."/>
            <person name="Balestrini R."/>
            <person name="Da Silva C."/>
            <person name="Montanini B."/>
            <person name="Hainaut M."/>
            <person name="Levati E."/>
            <person name="Barry K.W."/>
            <person name="Belfiori B."/>
            <person name="Cichocki N."/>
            <person name="Clum A."/>
            <person name="Dockter R.B."/>
            <person name="Fauchery L."/>
            <person name="Guy J."/>
            <person name="Iotti M."/>
            <person name="Le Tacon F."/>
            <person name="Lindquist E.A."/>
            <person name="Lipzen A."/>
            <person name="Malagnac F."/>
            <person name="Mello A."/>
            <person name="Molinier V."/>
            <person name="Miyauchi S."/>
            <person name="Poulain J."/>
            <person name="Riccioni C."/>
            <person name="Rubini A."/>
            <person name="Sitrit Y."/>
            <person name="Splivallo R."/>
            <person name="Traeger S."/>
            <person name="Wang M."/>
            <person name="Zifcakova L."/>
            <person name="Wipf D."/>
            <person name="Zambonelli A."/>
            <person name="Paolocci F."/>
            <person name="Nowrousian M."/>
            <person name="Ottonello S."/>
            <person name="Baldrian P."/>
            <person name="Spatafora J.W."/>
            <person name="Henrissat B."/>
            <person name="Nagy L.G."/>
            <person name="Aury J.M."/>
            <person name="Wincker P."/>
            <person name="Grigoriev I.V."/>
            <person name="Bonfante P."/>
            <person name="Martin F.M."/>
        </authorList>
    </citation>
    <scope>NUCLEOTIDE SEQUENCE [LARGE SCALE GENOMIC DNA]</scope>
    <source>
        <strain evidence="2 3">ATCC MYA-4762</strain>
    </source>
</reference>
<protein>
    <submittedName>
        <fullName evidence="2">Uncharacterized protein</fullName>
    </submittedName>
</protein>
<dbReference type="InParanoid" id="A0A3N4LV07"/>
<dbReference type="EMBL" id="ML121541">
    <property type="protein sequence ID" value="RPB24471.1"/>
    <property type="molecule type" value="Genomic_DNA"/>
</dbReference>
<evidence type="ECO:0000313" key="2">
    <source>
        <dbReference type="EMBL" id="RPB24471.1"/>
    </source>
</evidence>
<feature type="region of interest" description="Disordered" evidence="1">
    <location>
        <begin position="104"/>
        <end position="193"/>
    </location>
</feature>
<feature type="compositionally biased region" description="Acidic residues" evidence="1">
    <location>
        <begin position="621"/>
        <end position="630"/>
    </location>
</feature>
<dbReference type="Proteomes" id="UP000267821">
    <property type="component" value="Unassembled WGS sequence"/>
</dbReference>
<feature type="compositionally biased region" description="Basic and acidic residues" evidence="1">
    <location>
        <begin position="116"/>
        <end position="127"/>
    </location>
</feature>
<gene>
    <name evidence="2" type="ORF">L211DRAFT_848788</name>
</gene>
<feature type="compositionally biased region" description="Basic residues" evidence="1">
    <location>
        <begin position="172"/>
        <end position="184"/>
    </location>
</feature>
<dbReference type="AlphaFoldDB" id="A0A3N4LV07"/>
<evidence type="ECO:0000313" key="3">
    <source>
        <dbReference type="Proteomes" id="UP000267821"/>
    </source>
</evidence>
<evidence type="ECO:0000256" key="1">
    <source>
        <dbReference type="SAM" id="MobiDB-lite"/>
    </source>
</evidence>
<feature type="compositionally biased region" description="Low complexity" evidence="1">
    <location>
        <begin position="152"/>
        <end position="162"/>
    </location>
</feature>
<dbReference type="OrthoDB" id="5427614at2759"/>
<feature type="region of interest" description="Disordered" evidence="1">
    <location>
        <begin position="1"/>
        <end position="20"/>
    </location>
</feature>
<organism evidence="2 3">
    <name type="scientific">Terfezia boudieri ATCC MYA-4762</name>
    <dbReference type="NCBI Taxonomy" id="1051890"/>
    <lineage>
        <taxon>Eukaryota</taxon>
        <taxon>Fungi</taxon>
        <taxon>Dikarya</taxon>
        <taxon>Ascomycota</taxon>
        <taxon>Pezizomycotina</taxon>
        <taxon>Pezizomycetes</taxon>
        <taxon>Pezizales</taxon>
        <taxon>Pezizaceae</taxon>
        <taxon>Terfezia</taxon>
    </lineage>
</organism>